<sequence>MGNSGFHRSSIDIFETTEENLMGSSHFLACIDRTASLLRKEFAVKAELLEIAMKSLPEKRYEIDEAAKKYNVDILRTEEAGSRKQNKEDAAILTTHRLRNSCIRSSSLTLSSSSVTAASNSTLTTFMPVAESS</sequence>
<dbReference type="Proteomes" id="UP000663889">
    <property type="component" value="Unassembled WGS sequence"/>
</dbReference>
<reference evidence="1" key="1">
    <citation type="submission" date="2021-02" db="EMBL/GenBank/DDBJ databases">
        <authorList>
            <person name="Nowell W R."/>
        </authorList>
    </citation>
    <scope>NUCLEOTIDE SEQUENCE</scope>
</reference>
<protein>
    <submittedName>
        <fullName evidence="1">Uncharacterized protein</fullName>
    </submittedName>
</protein>
<evidence type="ECO:0000313" key="2">
    <source>
        <dbReference type="Proteomes" id="UP000663889"/>
    </source>
</evidence>
<dbReference type="EMBL" id="CAJNOU010003370">
    <property type="protein sequence ID" value="CAF1386901.1"/>
    <property type="molecule type" value="Genomic_DNA"/>
</dbReference>
<name>A0A815K229_9BILA</name>
<dbReference type="AlphaFoldDB" id="A0A815K229"/>
<gene>
    <name evidence="1" type="ORF">SEV965_LOCUS30713</name>
</gene>
<accession>A0A815K229</accession>
<organism evidence="1 2">
    <name type="scientific">Rotaria sordida</name>
    <dbReference type="NCBI Taxonomy" id="392033"/>
    <lineage>
        <taxon>Eukaryota</taxon>
        <taxon>Metazoa</taxon>
        <taxon>Spiralia</taxon>
        <taxon>Gnathifera</taxon>
        <taxon>Rotifera</taxon>
        <taxon>Eurotatoria</taxon>
        <taxon>Bdelloidea</taxon>
        <taxon>Philodinida</taxon>
        <taxon>Philodinidae</taxon>
        <taxon>Rotaria</taxon>
    </lineage>
</organism>
<evidence type="ECO:0000313" key="1">
    <source>
        <dbReference type="EMBL" id="CAF1386901.1"/>
    </source>
</evidence>
<proteinExistence type="predicted"/>
<comment type="caution">
    <text evidence="1">The sequence shown here is derived from an EMBL/GenBank/DDBJ whole genome shotgun (WGS) entry which is preliminary data.</text>
</comment>